<dbReference type="Gene3D" id="2.60.120.200">
    <property type="match status" value="3"/>
</dbReference>
<evidence type="ECO:0000256" key="2">
    <source>
        <dbReference type="ARBA" id="ARBA00023157"/>
    </source>
</evidence>
<organism evidence="6 7">
    <name type="scientific">Pelagicoccus albus</name>
    <dbReference type="NCBI Taxonomy" id="415222"/>
    <lineage>
        <taxon>Bacteria</taxon>
        <taxon>Pseudomonadati</taxon>
        <taxon>Verrucomicrobiota</taxon>
        <taxon>Opitutia</taxon>
        <taxon>Puniceicoccales</taxon>
        <taxon>Pelagicoccaceae</taxon>
        <taxon>Pelagicoccus</taxon>
    </lineage>
</organism>
<reference evidence="6 7" key="1">
    <citation type="submission" date="2020-07" db="EMBL/GenBank/DDBJ databases">
        <authorList>
            <person name="Feng X."/>
        </authorList>
    </citation>
    <scope>NUCLEOTIDE SEQUENCE [LARGE SCALE GENOMIC DNA]</scope>
    <source>
        <strain evidence="6 7">JCM23202</strain>
    </source>
</reference>
<feature type="chain" id="PRO_5031513793" description="Staphylococcus aureus surface protein A" evidence="3">
    <location>
        <begin position="20"/>
        <end position="2507"/>
    </location>
</feature>
<dbReference type="CDD" id="cd00146">
    <property type="entry name" value="PKD"/>
    <property type="match status" value="1"/>
</dbReference>
<dbReference type="Proteomes" id="UP000526501">
    <property type="component" value="Unassembled WGS sequence"/>
</dbReference>
<dbReference type="Pfam" id="PF13385">
    <property type="entry name" value="Laminin_G_3"/>
    <property type="match status" value="3"/>
</dbReference>
<evidence type="ECO:0000313" key="7">
    <source>
        <dbReference type="Proteomes" id="UP000526501"/>
    </source>
</evidence>
<dbReference type="InterPro" id="IPR022409">
    <property type="entry name" value="PKD/Chitinase_dom"/>
</dbReference>
<evidence type="ECO:0000259" key="4">
    <source>
        <dbReference type="PROSITE" id="PS50268"/>
    </source>
</evidence>
<dbReference type="GO" id="GO:0005509">
    <property type="term" value="F:calcium ion binding"/>
    <property type="evidence" value="ECO:0007669"/>
    <property type="project" value="InterPro"/>
</dbReference>
<dbReference type="Gene3D" id="2.60.40.10">
    <property type="entry name" value="Immunoglobulins"/>
    <property type="match status" value="7"/>
</dbReference>
<dbReference type="SUPFAM" id="SSF49299">
    <property type="entry name" value="PKD domain"/>
    <property type="match status" value="1"/>
</dbReference>
<dbReference type="GO" id="GO:0016020">
    <property type="term" value="C:membrane"/>
    <property type="evidence" value="ECO:0007669"/>
    <property type="project" value="InterPro"/>
</dbReference>
<evidence type="ECO:0000256" key="1">
    <source>
        <dbReference type="ARBA" id="ARBA00022729"/>
    </source>
</evidence>
<dbReference type="InterPro" id="IPR002126">
    <property type="entry name" value="Cadherin-like_dom"/>
</dbReference>
<proteinExistence type="predicted"/>
<dbReference type="EMBL" id="JACHVC010000006">
    <property type="protein sequence ID" value="MBC2605612.1"/>
    <property type="molecule type" value="Genomic_DNA"/>
</dbReference>
<dbReference type="PANTHER" id="PTHR42535:SF2">
    <property type="entry name" value="CHROMOSOME UNDETERMINED SCAFFOLD_146, WHOLE GENOME SHOTGUN SEQUENCE"/>
    <property type="match status" value="1"/>
</dbReference>
<keyword evidence="1 3" id="KW-0732">Signal</keyword>
<dbReference type="Pfam" id="PF07705">
    <property type="entry name" value="CARDB"/>
    <property type="match status" value="1"/>
</dbReference>
<evidence type="ECO:0000313" key="6">
    <source>
        <dbReference type="EMBL" id="MBC2605612.1"/>
    </source>
</evidence>
<dbReference type="SMART" id="SM00060">
    <property type="entry name" value="FN3"/>
    <property type="match status" value="2"/>
</dbReference>
<keyword evidence="7" id="KW-1185">Reference proteome</keyword>
<dbReference type="InterPro" id="IPR013783">
    <property type="entry name" value="Ig-like_fold"/>
</dbReference>
<dbReference type="CDD" id="cd00063">
    <property type="entry name" value="FN3"/>
    <property type="match status" value="1"/>
</dbReference>
<dbReference type="SMART" id="SM00089">
    <property type="entry name" value="PKD"/>
    <property type="match status" value="4"/>
</dbReference>
<evidence type="ECO:0008006" key="8">
    <source>
        <dbReference type="Google" id="ProtNLM"/>
    </source>
</evidence>
<dbReference type="PROSITE" id="PS50853">
    <property type="entry name" value="FN3"/>
    <property type="match status" value="1"/>
</dbReference>
<dbReference type="InterPro" id="IPR013320">
    <property type="entry name" value="ConA-like_dom_sf"/>
</dbReference>
<dbReference type="InterPro" id="IPR011635">
    <property type="entry name" value="CARDB"/>
</dbReference>
<dbReference type="InterPro" id="IPR036116">
    <property type="entry name" value="FN3_sf"/>
</dbReference>
<comment type="caution">
    <text evidence="6">The sequence shown here is derived from an EMBL/GenBank/DDBJ whole genome shotgun (WGS) entry which is preliminary data.</text>
</comment>
<name>A0A7X1B4Y4_9BACT</name>
<evidence type="ECO:0000259" key="5">
    <source>
        <dbReference type="PROSITE" id="PS50853"/>
    </source>
</evidence>
<dbReference type="PROSITE" id="PS50268">
    <property type="entry name" value="CADHERIN_2"/>
    <property type="match status" value="1"/>
</dbReference>
<sequence length="2507" mass="275541">MKYLAFVYLASLLTAFSWSTGSIKRVKVNYSDDGERVYSNWYYTDFEISRDSGTRLSIIVETYESLVEVATATHVDTLGNTQNVNSASFDEDFGYYYYFLYGVASDEPAGKTTVTVKPNGAVGYESESLTITVKDKRPSAPNLEIADFELNNSATVPEELNVGDRVRLSCRVENSGSSDSSSSVLEYYISERAGNTSQTFSDYIGDDSVSALSSGEKSSRESIYYTVTSKDVGDRYFILAIDPDNEIAETNDDDNEFTTAKIKIVPNVPTPPDEPILLAPGDGEIAVDLEAQRLTWRTADLAENYDVYFGVSPDIDVVGSNVTVNYWDLPALQGDTLYGWKVVAKNDDGEAASETWEFRTVKGESATPTLVPAGLSLSSVNFYPGETITVNYGIDNPGPEREIGLGFSLQYVDSDVLLNDSSNDTTVTVPGYASSVVSRIFVVPEDAESGDLMGVWGLWSDTPGNGQQFGILSHGRYTVGDRKEGLVFIIKDGNGEDYGFYASVKDPYRLADLNFEGNEFYDIIKSFYLTRDPLDPEDVISKEDYVANGLDELLYSITRKYENTVWFPYEGNRVEYAGGLSLTPASYYKVLFDLRWKDDSFRRRSYIDSLRTILAFDGMPAGTEVIEIRGENDGEGIMLPEVSPGLRDGVSSAYNACLDLLESEGIDPSSFLGFDVNYGLLPITEGGVELTKVFYSINKVITNLPKAAEKLKLYKIKNWDKIKRFSGLYEIVGTAFKLGNVSARIRSELILRSYLLTSEDAERRLSILKTAYYYCKGNADQYDPVLLEAIQAVELELQDSSLDLYDHVKVILAEVLLNGSGDSLDLLMDGMLNKKMLGYVSGFLNGATGDFFKNIFEKVSRRRVVSYLETVKDGVVFYQKETGVRTRLASYMTIFSMMTEYEKSFGYYAPSGSDLVYDVERIELVDSVSRMLGYLDYSLLMQYLEYYKVIASDWMAHGVDLFFGIMKYHTDGGAGVVMPIVDIAWDALKVGVYRLNESIFVQMRDMVSVRLAYLSGRFSDLSVVKKFYEERYLDSSDANPDIVGNVMTDLVLYPMPDVSVVAPGLVRLPMIVGGIDSGAPLLFTSNSDYITFEGRELVLEIPESVDVGTISVTITATGDDGMQASVFWEVNVIEEITNSAPSFEDIDIGLLTVGESYSFEIDYWDEDPVGVEIDVITEVTWISVDASDRLVIMPPVDADEGFYKAIIQAVDNEGLESNMILNFYVKTVSKPYVVISTDGQVTDRDGDGYERVLFDGSQSYDLDGEIVSYKWTVNNNEEIFGIEVELNLQLGVNNVVLTVTDDDGNTGTDTVTITVEEIENQSPVFVGIDVYNVGDDDGDGYETIVFDVADSYDPEGGELEFYWEIDGETFTGPSASWTFPVGSGLVILTLRDKSGATAIQDLAIEVHPSTTEVAEHYPLDGNGLTEDSTARNLIEYDIVPSNGLDGLEGNGVYFNGSSSYLELSDPILLPTDPYSVSVWIKIDEGVDLQNARFSIFNQGGAAGEGARSPGLEYYDGLWRFHHYDTEVRMIQADASAVVAGEWMHLLATWNEEGYLELFVDGARVAKSEEPVSFGQELPNFYLGGNVAYGREFFKGTMDELRIYNRELSLGEIHGLAGLKKGLVEIYALDGNGLATVSGTRDLVGTAISSTEDRHGVAGGAVSFNGSSSVLRLKSGLLDGSDEYTVSLWAKIDADVNLSNTRFSLFNQGSYPGGNARSPGLEFYNGTLRYHHFDDALEMLVVDTPGIVNGEWFNVTAVWAADGHLELWLDGVLIGRSESPIGFGQELNNFYLGANGGFESDYFKGAMDEVRIYHRALSADEIQTLASKTLGFAPIADAGEDQVLSVLGCRGTNYVDLDATGSFDLDGRIVSYEWFLGSEQVAVGSNAVAALMTGPNVLTLVVADDDGNENSDTVTYTLLDTPNENPRIHLSDLLGLSEGSFIYAYDMDGNGSETVTIDASKSFDPDGSILNYTWSIDGRSDVSGNYDDSFTAEFDAGDTTVKLTLTDECLGEAMATFVVRVLSFSVDQDGVIASFELDGDGEDAGSGSFDMEEIATAATASRFEQSGEAIYLNGDSSYLRSKKPILNSAEPYAISLWLKADSGVELADSRMSIFNQGSDPGGQARSPGLELAWGRWRFHHWTGELHMIEAAASNDVVENWTHLVAMWTEAGFLELWINGERLARSLTPIEFGQELGNFYLGANPAFNADFFQGSMDELRIYQRELSTDEIVALAAESGEEDEEEADPKPNLQNFILANKASSTDTTSVVFEYLSADGVAEEFRISEDPEFEGVSWQGIASSNVFTLSEGNGIKKVYFQLRNAYGESNVLSDTIQLDELMPPGLVQNIAATDGDYPDRVIVSWSSTDSAATYTVYRAVAQSESMTLIASGIEGNEIEDTDIEPGQTYTYWAIALNEAGQSDVTESDSGFALVKDLSSPVLLISPLEKGRYKLIAFGDASASGYLIQTSHDLVNWQSLDVGVIQLSEESAYEYQLPDLSETPIFFRIIEN</sequence>
<dbReference type="GO" id="GO:0007156">
    <property type="term" value="P:homophilic cell adhesion via plasma membrane adhesion molecules"/>
    <property type="evidence" value="ECO:0007669"/>
    <property type="project" value="InterPro"/>
</dbReference>
<dbReference type="InterPro" id="IPR006558">
    <property type="entry name" value="LamG-like"/>
</dbReference>
<feature type="domain" description="Fibronectin type-III" evidence="5">
    <location>
        <begin position="2339"/>
        <end position="2432"/>
    </location>
</feature>
<dbReference type="InterPro" id="IPR003961">
    <property type="entry name" value="FN3_dom"/>
</dbReference>
<dbReference type="SUPFAM" id="SSF49899">
    <property type="entry name" value="Concanavalin A-like lectins/glucanases"/>
    <property type="match status" value="3"/>
</dbReference>
<feature type="signal peptide" evidence="3">
    <location>
        <begin position="1"/>
        <end position="19"/>
    </location>
</feature>
<dbReference type="SMART" id="SM00560">
    <property type="entry name" value="LamGL"/>
    <property type="match status" value="2"/>
</dbReference>
<evidence type="ECO:0000256" key="3">
    <source>
        <dbReference type="SAM" id="SignalP"/>
    </source>
</evidence>
<dbReference type="RefSeq" id="WP_185659481.1">
    <property type="nucleotide sequence ID" value="NZ_CAWPOO010000006.1"/>
</dbReference>
<dbReference type="PANTHER" id="PTHR42535">
    <property type="entry name" value="OOKINETE PROTEIN, PUTATIVE-RELATED"/>
    <property type="match status" value="1"/>
</dbReference>
<keyword evidence="2" id="KW-1015">Disulfide bond</keyword>
<dbReference type="SUPFAM" id="SSF49265">
    <property type="entry name" value="Fibronectin type III"/>
    <property type="match status" value="1"/>
</dbReference>
<feature type="domain" description="Cadherin" evidence="4">
    <location>
        <begin position="1241"/>
        <end position="1325"/>
    </location>
</feature>
<protein>
    <recommendedName>
        <fullName evidence="8">Staphylococcus aureus surface protein A</fullName>
    </recommendedName>
</protein>
<accession>A0A7X1B4Y4</accession>
<dbReference type="InterPro" id="IPR035986">
    <property type="entry name" value="PKD_dom_sf"/>
</dbReference>
<gene>
    <name evidence="6" type="ORF">H5P27_06105</name>
</gene>